<dbReference type="STRING" id="857967.G0QW48"/>
<dbReference type="SUPFAM" id="SSF82185">
    <property type="entry name" value="Histone H3 K4-specific methyltransferase SET7/9 N-terminal domain"/>
    <property type="match status" value="3"/>
</dbReference>
<name>G0QW48_ICHMU</name>
<keyword evidence="2" id="KW-0489">Methyltransferase</keyword>
<dbReference type="GO" id="GO:0008168">
    <property type="term" value="F:methyltransferase activity"/>
    <property type="evidence" value="ECO:0007669"/>
    <property type="project" value="UniProtKB-KW"/>
</dbReference>
<dbReference type="SMART" id="SM00698">
    <property type="entry name" value="MORN"/>
    <property type="match status" value="7"/>
</dbReference>
<dbReference type="OrthoDB" id="300500at2759"/>
<dbReference type="EC" id="2.1.1.43" evidence="2"/>
<dbReference type="GO" id="GO:0032259">
    <property type="term" value="P:methylation"/>
    <property type="evidence" value="ECO:0007669"/>
    <property type="project" value="UniProtKB-KW"/>
</dbReference>
<evidence type="ECO:0000256" key="1">
    <source>
        <dbReference type="ARBA" id="ARBA00022737"/>
    </source>
</evidence>
<dbReference type="eggNOG" id="KOG0231">
    <property type="taxonomic scope" value="Eukaryota"/>
</dbReference>
<dbReference type="GeneID" id="14906664"/>
<accession>G0QW48</accession>
<gene>
    <name evidence="2" type="ORF">IMG5_129370</name>
</gene>
<dbReference type="InterPro" id="IPR003409">
    <property type="entry name" value="MORN"/>
</dbReference>
<sequence length="420" mass="48601">MFPFAHEVPVQEFCCCYGSLCNVPEELIQQIIQKNLLPNTQVIDAFEFLLFVDQYIFFFDENGKIKENQIQNLSKIFSDKKHFGPLKIAKNTYIFYPSGVIFQGTLDSKGFKQGLGKLSKEDIYIFEGEFQDDLAINKGKETKNNCEYIGDFKNGLYHGFGVLKFPNGRVYKGKFYEHQYNGLGELLNEDGILYVGDWSFGNLKEGKIIYQDNSYYQGELKNIYFRNGEGTVQYLNGSKFEGFWVNDMQINGTFFYDMKILEYFYKGDFINGVPQGNGVFQYPSGGNYEGEVKNGQREGFGIYVYANKNKYIGHWVGNNQEGDGKFYFLEKDANYGDVYSGQFSKGKFQGFGQYIYGKSGKQYIGYWQKDKWHGNGKIIGKDGNILKIGFWQKDKFFKQINEKNLGFPEGWEKYIVKLNQ</sequence>
<dbReference type="RefSeq" id="XP_004032138.1">
    <property type="nucleotide sequence ID" value="XM_004032090.1"/>
</dbReference>
<dbReference type="PANTHER" id="PTHR43215:SF14">
    <property type="entry name" value="RADIAL SPOKE HEAD 1 HOMOLOG"/>
    <property type="match status" value="1"/>
</dbReference>
<protein>
    <submittedName>
        <fullName evidence="2">MORN repeat protein</fullName>
        <ecNumber evidence="2">2.1.1.43</ecNumber>
    </submittedName>
</protein>
<dbReference type="Gene3D" id="2.20.110.10">
    <property type="entry name" value="Histone H3 K4-specific methyltransferase SET7/9 N-terminal domain"/>
    <property type="match status" value="2"/>
</dbReference>
<evidence type="ECO:0000313" key="3">
    <source>
        <dbReference type="Proteomes" id="UP000008983"/>
    </source>
</evidence>
<keyword evidence="3" id="KW-1185">Reference proteome</keyword>
<dbReference type="PANTHER" id="PTHR43215">
    <property type="entry name" value="RADIAL SPOKE HEAD 1 HOMOLOG"/>
    <property type="match status" value="1"/>
</dbReference>
<dbReference type="AlphaFoldDB" id="G0QW48"/>
<evidence type="ECO:0000313" key="2">
    <source>
        <dbReference type="EMBL" id="EGR30551.1"/>
    </source>
</evidence>
<proteinExistence type="predicted"/>
<dbReference type="EMBL" id="GL983980">
    <property type="protein sequence ID" value="EGR30551.1"/>
    <property type="molecule type" value="Genomic_DNA"/>
</dbReference>
<dbReference type="Pfam" id="PF02493">
    <property type="entry name" value="MORN"/>
    <property type="match status" value="6"/>
</dbReference>
<keyword evidence="1" id="KW-0677">Repeat</keyword>
<dbReference type="InParanoid" id="G0QW48"/>
<keyword evidence="2" id="KW-0808">Transferase</keyword>
<dbReference type="Proteomes" id="UP000008983">
    <property type="component" value="Unassembled WGS sequence"/>
</dbReference>
<organism evidence="2 3">
    <name type="scientific">Ichthyophthirius multifiliis</name>
    <name type="common">White spot disease agent</name>
    <name type="synonym">Ich</name>
    <dbReference type="NCBI Taxonomy" id="5932"/>
    <lineage>
        <taxon>Eukaryota</taxon>
        <taxon>Sar</taxon>
        <taxon>Alveolata</taxon>
        <taxon>Ciliophora</taxon>
        <taxon>Intramacronucleata</taxon>
        <taxon>Oligohymenophorea</taxon>
        <taxon>Hymenostomatida</taxon>
        <taxon>Ophryoglenina</taxon>
        <taxon>Ichthyophthirius</taxon>
    </lineage>
</organism>
<reference evidence="2 3" key="1">
    <citation type="submission" date="2011-07" db="EMBL/GenBank/DDBJ databases">
        <authorList>
            <person name="Coyne R."/>
            <person name="Brami D."/>
            <person name="Johnson J."/>
            <person name="Hostetler J."/>
            <person name="Hannick L."/>
            <person name="Clark T."/>
            <person name="Cassidy-Hanley D."/>
            <person name="Inman J."/>
        </authorList>
    </citation>
    <scope>NUCLEOTIDE SEQUENCE [LARGE SCALE GENOMIC DNA]</scope>
    <source>
        <strain evidence="2 3">G5</strain>
    </source>
</reference>